<sequence>MIPATGLTRVDYSLQDNNYNVGMPRSSDDGSNYDIIARVKDWVATPGEAELKQMTAFYQELTALRKSSPLFTLGDGATVMKRVDFRNTGADQQTGSAGDDHPMTGCRLAPVWTAVSTASWWRSTPRRKAGRCRTSPAHRSS</sequence>
<proteinExistence type="predicted"/>
<protein>
    <submittedName>
        <fullName evidence="2">Pullulanase</fullName>
        <ecNumber evidence="2">3.2.1.41</ecNumber>
    </submittedName>
</protein>
<dbReference type="InterPro" id="IPR024561">
    <property type="entry name" value="Pullul_strch_C"/>
</dbReference>
<evidence type="ECO:0000313" key="3">
    <source>
        <dbReference type="Proteomes" id="UP000282433"/>
    </source>
</evidence>
<dbReference type="SUPFAM" id="SSF51445">
    <property type="entry name" value="(Trans)glycosidases"/>
    <property type="match status" value="1"/>
</dbReference>
<dbReference type="Gene3D" id="3.20.20.80">
    <property type="entry name" value="Glycosidases"/>
    <property type="match status" value="1"/>
</dbReference>
<evidence type="ECO:0000259" key="1">
    <source>
        <dbReference type="Pfam" id="PF11852"/>
    </source>
</evidence>
<name>A0A447S016_KLEPN</name>
<keyword evidence="2" id="KW-0326">Glycosidase</keyword>
<dbReference type="GO" id="GO:0051060">
    <property type="term" value="F:pullulanase activity"/>
    <property type="evidence" value="ECO:0007669"/>
    <property type="project" value="UniProtKB-EC"/>
</dbReference>
<evidence type="ECO:0000313" key="2">
    <source>
        <dbReference type="EMBL" id="VEB05387.1"/>
    </source>
</evidence>
<dbReference type="EMBL" id="LR134162">
    <property type="protein sequence ID" value="VEB05387.1"/>
    <property type="molecule type" value="Genomic_DNA"/>
</dbReference>
<dbReference type="Pfam" id="PF11852">
    <property type="entry name" value="Pullul_strch_C"/>
    <property type="match status" value="1"/>
</dbReference>
<organism evidence="2 3">
    <name type="scientific">Klebsiella pneumoniae</name>
    <dbReference type="NCBI Taxonomy" id="573"/>
    <lineage>
        <taxon>Bacteria</taxon>
        <taxon>Pseudomonadati</taxon>
        <taxon>Pseudomonadota</taxon>
        <taxon>Gammaproteobacteria</taxon>
        <taxon>Enterobacterales</taxon>
        <taxon>Enterobacteriaceae</taxon>
        <taxon>Klebsiella/Raoultella group</taxon>
        <taxon>Klebsiella</taxon>
        <taxon>Klebsiella pneumoniae complex</taxon>
    </lineage>
</organism>
<dbReference type="Proteomes" id="UP000282433">
    <property type="component" value="Chromosome"/>
</dbReference>
<accession>A0A447S016</accession>
<dbReference type="InterPro" id="IPR017853">
    <property type="entry name" value="GH"/>
</dbReference>
<reference evidence="2 3" key="1">
    <citation type="submission" date="2018-12" db="EMBL/GenBank/DDBJ databases">
        <authorList>
            <consortium name="Pathogen Informatics"/>
        </authorList>
    </citation>
    <scope>NUCLEOTIDE SEQUENCE [LARGE SCALE GENOMIC DNA]</scope>
    <source>
        <strain evidence="2 3">NCTC13635</strain>
    </source>
</reference>
<feature type="domain" description="Alpha-1,6-glucosidases pullulanase-type C-terminal" evidence="1">
    <location>
        <begin position="15"/>
        <end position="95"/>
    </location>
</feature>
<gene>
    <name evidence="2" type="primary">pulA_4</name>
    <name evidence="2" type="ORF">NCTC13635_05193</name>
</gene>
<keyword evidence="2" id="KW-0378">Hydrolase</keyword>
<dbReference type="AlphaFoldDB" id="A0A447S016"/>
<dbReference type="EC" id="3.2.1.41" evidence="2"/>